<dbReference type="Proteomes" id="UP001236663">
    <property type="component" value="Unassembled WGS sequence"/>
</dbReference>
<dbReference type="InterPro" id="IPR011004">
    <property type="entry name" value="Trimer_LpxA-like_sf"/>
</dbReference>
<dbReference type="Pfam" id="PF00132">
    <property type="entry name" value="Hexapep"/>
    <property type="match status" value="1"/>
</dbReference>
<evidence type="ECO:0000313" key="7">
    <source>
        <dbReference type="Proteomes" id="UP001236663"/>
    </source>
</evidence>
<dbReference type="InterPro" id="IPR001451">
    <property type="entry name" value="Hexapep"/>
</dbReference>
<dbReference type="PROSITE" id="PS00101">
    <property type="entry name" value="HEXAPEP_TRANSFERASES"/>
    <property type="match status" value="1"/>
</dbReference>
<comment type="caution">
    <text evidence="6">The sequence shown here is derived from an EMBL/GenBank/DDBJ whole genome shotgun (WGS) entry which is preliminary data.</text>
</comment>
<evidence type="ECO:0000259" key="5">
    <source>
        <dbReference type="SMART" id="SM01266"/>
    </source>
</evidence>
<evidence type="ECO:0000313" key="6">
    <source>
        <dbReference type="EMBL" id="MDN3690694.1"/>
    </source>
</evidence>
<name>A0ABT8CD19_9BACT</name>
<dbReference type="InterPro" id="IPR024688">
    <property type="entry name" value="Mac_dom"/>
</dbReference>
<keyword evidence="2 6" id="KW-0808">Transferase</keyword>
<keyword evidence="3" id="KW-0677">Repeat</keyword>
<accession>A0ABT8CD19</accession>
<evidence type="ECO:0000256" key="4">
    <source>
        <dbReference type="ARBA" id="ARBA00023315"/>
    </source>
</evidence>
<dbReference type="SUPFAM" id="SSF51161">
    <property type="entry name" value="Trimeric LpxA-like enzymes"/>
    <property type="match status" value="1"/>
</dbReference>
<protein>
    <submittedName>
        <fullName evidence="6">Sugar O-acetyltransferase</fullName>
        <ecNumber evidence="6">2.3.1.-</ecNumber>
    </submittedName>
</protein>
<dbReference type="Pfam" id="PF12464">
    <property type="entry name" value="Mac"/>
    <property type="match status" value="1"/>
</dbReference>
<dbReference type="RefSeq" id="WP_163382840.1">
    <property type="nucleotide sequence ID" value="NZ_JAUFQS010000047.1"/>
</dbReference>
<keyword evidence="7" id="KW-1185">Reference proteome</keyword>
<dbReference type="EC" id="2.3.1.-" evidence="6"/>
<sequence length="191" mass="20896">MKTEKEKMLAGELYLASDEELSQERLNARILLKKLNDSAPDETQLRQQVMGQLLRAIGKDFGIEPPFYCDYGYNIKVGDQVFFNFNCTLLDVCTITIGNRCLFGPNVQVYTATHPIEASARGSLLEFGRPIHIEDDVWVGGGAIICPGVRIGSRSIIAAGSVVTKDVPADVLVGGNPARIIKNLDQATRQA</sequence>
<reference evidence="7" key="1">
    <citation type="journal article" date="2019" name="Int. J. Syst. Evol. Microbiol.">
        <title>The Global Catalogue of Microorganisms (GCM) 10K type strain sequencing project: providing services to taxonomists for standard genome sequencing and annotation.</title>
        <authorList>
            <consortium name="The Broad Institute Genomics Platform"/>
            <consortium name="The Broad Institute Genome Sequencing Center for Infectious Disease"/>
            <person name="Wu L."/>
            <person name="Ma J."/>
        </authorList>
    </citation>
    <scope>NUCLEOTIDE SEQUENCE [LARGE SCALE GENOMIC DNA]</scope>
    <source>
        <strain evidence="7">CECT 7706</strain>
    </source>
</reference>
<gene>
    <name evidence="6" type="ORF">QWZ15_22930</name>
</gene>
<proteinExistence type="inferred from homology"/>
<dbReference type="InterPro" id="IPR018357">
    <property type="entry name" value="Hexapep_transf_CS"/>
</dbReference>
<keyword evidence="4 6" id="KW-0012">Acyltransferase</keyword>
<evidence type="ECO:0000256" key="1">
    <source>
        <dbReference type="ARBA" id="ARBA00007274"/>
    </source>
</evidence>
<dbReference type="PANTHER" id="PTHR23416:SF23">
    <property type="entry name" value="ACETYLTRANSFERASE C18B11.09C-RELATED"/>
    <property type="match status" value="1"/>
</dbReference>
<dbReference type="GO" id="GO:0016746">
    <property type="term" value="F:acyltransferase activity"/>
    <property type="evidence" value="ECO:0007669"/>
    <property type="project" value="UniProtKB-KW"/>
</dbReference>
<dbReference type="InterPro" id="IPR051159">
    <property type="entry name" value="Hexapeptide_acetyltransf"/>
</dbReference>
<organism evidence="6 7">
    <name type="scientific">Cyclobacterium jeungdonense</name>
    <dbReference type="NCBI Taxonomy" id="708087"/>
    <lineage>
        <taxon>Bacteria</taxon>
        <taxon>Pseudomonadati</taxon>
        <taxon>Bacteroidota</taxon>
        <taxon>Cytophagia</taxon>
        <taxon>Cytophagales</taxon>
        <taxon>Cyclobacteriaceae</taxon>
        <taxon>Cyclobacterium</taxon>
    </lineage>
</organism>
<evidence type="ECO:0000256" key="2">
    <source>
        <dbReference type="ARBA" id="ARBA00022679"/>
    </source>
</evidence>
<evidence type="ECO:0000256" key="3">
    <source>
        <dbReference type="ARBA" id="ARBA00022737"/>
    </source>
</evidence>
<dbReference type="EMBL" id="JAUFQS010000047">
    <property type="protein sequence ID" value="MDN3690694.1"/>
    <property type="molecule type" value="Genomic_DNA"/>
</dbReference>
<dbReference type="CDD" id="cd03357">
    <property type="entry name" value="LbH_MAT_GAT"/>
    <property type="match status" value="1"/>
</dbReference>
<dbReference type="PANTHER" id="PTHR23416">
    <property type="entry name" value="SIALIC ACID SYNTHASE-RELATED"/>
    <property type="match status" value="1"/>
</dbReference>
<feature type="domain" description="Maltose/galactoside acetyltransferase" evidence="5">
    <location>
        <begin position="5"/>
        <end position="59"/>
    </location>
</feature>
<dbReference type="SMART" id="SM01266">
    <property type="entry name" value="Mac"/>
    <property type="match status" value="1"/>
</dbReference>
<dbReference type="Gene3D" id="2.160.10.10">
    <property type="entry name" value="Hexapeptide repeat proteins"/>
    <property type="match status" value="1"/>
</dbReference>
<comment type="similarity">
    <text evidence="1">Belongs to the transferase hexapeptide repeat family.</text>
</comment>